<dbReference type="Proteomes" id="UP001295684">
    <property type="component" value="Unassembled WGS sequence"/>
</dbReference>
<evidence type="ECO:0000313" key="2">
    <source>
        <dbReference type="Proteomes" id="UP001295684"/>
    </source>
</evidence>
<organism evidence="1 2">
    <name type="scientific">Euplotes crassus</name>
    <dbReference type="NCBI Taxonomy" id="5936"/>
    <lineage>
        <taxon>Eukaryota</taxon>
        <taxon>Sar</taxon>
        <taxon>Alveolata</taxon>
        <taxon>Ciliophora</taxon>
        <taxon>Intramacronucleata</taxon>
        <taxon>Spirotrichea</taxon>
        <taxon>Hypotrichia</taxon>
        <taxon>Euplotida</taxon>
        <taxon>Euplotidae</taxon>
        <taxon>Moneuplotes</taxon>
    </lineage>
</organism>
<proteinExistence type="predicted"/>
<reference evidence="1" key="1">
    <citation type="submission" date="2023-07" db="EMBL/GenBank/DDBJ databases">
        <authorList>
            <consortium name="AG Swart"/>
            <person name="Singh M."/>
            <person name="Singh A."/>
            <person name="Seah K."/>
            <person name="Emmerich C."/>
        </authorList>
    </citation>
    <scope>NUCLEOTIDE SEQUENCE</scope>
    <source>
        <strain evidence="1">DP1</strain>
    </source>
</reference>
<sequence>MAYEKYFSPLKHETNSLIASANQEGDKLRWLLPLIVKSTHKIEKLSFRCFSISMKKLKRIFGSSDSAKCLSFERCNFVDTTSLKSIDPPTGWRNRRKITQDIDVKRCTFTGTQSKFNEMIGKFYPEANIQILM</sequence>
<name>A0AAD1XQ73_EUPCR</name>
<accession>A0AAD1XQ73</accession>
<comment type="caution">
    <text evidence="1">The sequence shown here is derived from an EMBL/GenBank/DDBJ whole genome shotgun (WGS) entry which is preliminary data.</text>
</comment>
<dbReference type="AlphaFoldDB" id="A0AAD1XQ73"/>
<dbReference type="EMBL" id="CAMPGE010018397">
    <property type="protein sequence ID" value="CAI2376814.1"/>
    <property type="molecule type" value="Genomic_DNA"/>
</dbReference>
<protein>
    <submittedName>
        <fullName evidence="1">Uncharacterized protein</fullName>
    </submittedName>
</protein>
<keyword evidence="2" id="KW-1185">Reference proteome</keyword>
<gene>
    <name evidence="1" type="ORF">ECRASSUSDP1_LOCUS18191</name>
</gene>
<evidence type="ECO:0000313" key="1">
    <source>
        <dbReference type="EMBL" id="CAI2376814.1"/>
    </source>
</evidence>